<feature type="non-terminal residue" evidence="1">
    <location>
        <position position="49"/>
    </location>
</feature>
<proteinExistence type="predicted"/>
<protein>
    <submittedName>
        <fullName evidence="1">Uncharacterized protein</fullName>
    </submittedName>
</protein>
<name>A0AAV2BI47_9ARAC</name>
<gene>
    <name evidence="1" type="ORF">LARSCL_LOCUS19537</name>
</gene>
<accession>A0AAV2BI47</accession>
<organism evidence="1 2">
    <name type="scientific">Larinioides sclopetarius</name>
    <dbReference type="NCBI Taxonomy" id="280406"/>
    <lineage>
        <taxon>Eukaryota</taxon>
        <taxon>Metazoa</taxon>
        <taxon>Ecdysozoa</taxon>
        <taxon>Arthropoda</taxon>
        <taxon>Chelicerata</taxon>
        <taxon>Arachnida</taxon>
        <taxon>Araneae</taxon>
        <taxon>Araneomorphae</taxon>
        <taxon>Entelegynae</taxon>
        <taxon>Araneoidea</taxon>
        <taxon>Araneidae</taxon>
        <taxon>Larinioides</taxon>
    </lineage>
</organism>
<evidence type="ECO:0000313" key="2">
    <source>
        <dbReference type="Proteomes" id="UP001497382"/>
    </source>
</evidence>
<keyword evidence="2" id="KW-1185">Reference proteome</keyword>
<sequence length="49" mass="5520">MMSSDRDDEGGYYSPIEEGDTSQVSEFFKDRCVFITGVSGFVGKFNKKK</sequence>
<dbReference type="EMBL" id="CAXIEN010000382">
    <property type="protein sequence ID" value="CAL1295886.1"/>
    <property type="molecule type" value="Genomic_DNA"/>
</dbReference>
<reference evidence="1 2" key="1">
    <citation type="submission" date="2024-04" db="EMBL/GenBank/DDBJ databases">
        <authorList>
            <person name="Rising A."/>
            <person name="Reimegard J."/>
            <person name="Sonavane S."/>
            <person name="Akerstrom W."/>
            <person name="Nylinder S."/>
            <person name="Hedman E."/>
            <person name="Kallberg Y."/>
        </authorList>
    </citation>
    <scope>NUCLEOTIDE SEQUENCE [LARGE SCALE GENOMIC DNA]</scope>
</reference>
<evidence type="ECO:0000313" key="1">
    <source>
        <dbReference type="EMBL" id="CAL1295886.1"/>
    </source>
</evidence>
<dbReference type="AlphaFoldDB" id="A0AAV2BI47"/>
<dbReference type="Proteomes" id="UP001497382">
    <property type="component" value="Unassembled WGS sequence"/>
</dbReference>
<comment type="caution">
    <text evidence="1">The sequence shown here is derived from an EMBL/GenBank/DDBJ whole genome shotgun (WGS) entry which is preliminary data.</text>
</comment>